<dbReference type="Proteomes" id="UP000820818">
    <property type="component" value="Unassembled WGS sequence"/>
</dbReference>
<evidence type="ECO:0000313" key="3">
    <source>
        <dbReference type="Proteomes" id="UP000820818"/>
    </source>
</evidence>
<keyword evidence="3" id="KW-1185">Reference proteome</keyword>
<evidence type="ECO:0000313" key="2">
    <source>
        <dbReference type="EMBL" id="KAI9550880.1"/>
    </source>
</evidence>
<dbReference type="EMBL" id="WJBH02000081">
    <property type="protein sequence ID" value="KAI9550815.1"/>
    <property type="molecule type" value="Genomic_DNA"/>
</dbReference>
<dbReference type="EMBL" id="WJBH02000075">
    <property type="protein sequence ID" value="KAI9550880.1"/>
    <property type="molecule type" value="Genomic_DNA"/>
</dbReference>
<dbReference type="AlphaFoldDB" id="A0AAD5PPU9"/>
<organism evidence="1 3">
    <name type="scientific">Daphnia sinensis</name>
    <dbReference type="NCBI Taxonomy" id="1820382"/>
    <lineage>
        <taxon>Eukaryota</taxon>
        <taxon>Metazoa</taxon>
        <taxon>Ecdysozoa</taxon>
        <taxon>Arthropoda</taxon>
        <taxon>Crustacea</taxon>
        <taxon>Branchiopoda</taxon>
        <taxon>Diplostraca</taxon>
        <taxon>Cladocera</taxon>
        <taxon>Anomopoda</taxon>
        <taxon>Daphniidae</taxon>
        <taxon>Daphnia</taxon>
        <taxon>Daphnia similis group</taxon>
    </lineage>
</organism>
<name>A0AAD5PPU9_9CRUS</name>
<accession>A0AAD5PPU9</accession>
<comment type="caution">
    <text evidence="1">The sequence shown here is derived from an EMBL/GenBank/DDBJ whole genome shotgun (WGS) entry which is preliminary data.</text>
</comment>
<evidence type="ECO:0000313" key="1">
    <source>
        <dbReference type="EMBL" id="KAI9550815.1"/>
    </source>
</evidence>
<dbReference type="PANTHER" id="PTHR47501">
    <property type="entry name" value="TRANSPOSASE-RELATED"/>
    <property type="match status" value="1"/>
</dbReference>
<sequence length="157" mass="18019">MRPSGYTTAVPSGRISGPALYNEERLQLIDALSKSTDAATTIDARTSRRKSYLSETIHWFDGESLKRRSACLGIRRIKGCHTYDVLTKMIKDLHKVYEVVDKREIPDRTFQELRNSTLLKIQLLLNEQTSSSVNSDLIMKLIGKLFIQKNETRWNSE</sequence>
<gene>
    <name evidence="2" type="ORF">GHT06_000224</name>
    <name evidence="1" type="ORF">GHT06_006514</name>
</gene>
<reference evidence="1" key="1">
    <citation type="submission" date="2022-05" db="EMBL/GenBank/DDBJ databases">
        <title>A multi-omics perspective on studying reproductive biology in Daphnia sinensis.</title>
        <authorList>
            <person name="Jia J."/>
        </authorList>
    </citation>
    <scope>NUCLEOTIDE SEQUENCE</scope>
    <source>
        <strain evidence="1">WSL</strain>
    </source>
</reference>
<proteinExistence type="predicted"/>
<protein>
    <submittedName>
        <fullName evidence="1">Uncharacterized protein</fullName>
    </submittedName>
</protein>